<dbReference type="PANTHER" id="PTHR42918:SF6">
    <property type="entry name" value="ELONGATION FACTOR P--(R)-BETA-LYSINE LIGASE"/>
    <property type="match status" value="1"/>
</dbReference>
<gene>
    <name evidence="7" type="ORF">SAMN04488068_0487</name>
</gene>
<dbReference type="FunFam" id="3.30.930.10:FF:000017">
    <property type="entry name" value="Elongation factor P--(R)-beta-lysine ligase"/>
    <property type="match status" value="1"/>
</dbReference>
<reference evidence="7 8" key="1">
    <citation type="submission" date="2016-11" db="EMBL/GenBank/DDBJ databases">
        <authorList>
            <person name="Jaros S."/>
            <person name="Januszkiewicz K."/>
            <person name="Wedrychowicz H."/>
        </authorList>
    </citation>
    <scope>NUCLEOTIDE SEQUENCE [LARGE SCALE GENOMIC DNA]</scope>
    <source>
        <strain evidence="7 8">CGMCC 1.7049</strain>
    </source>
</reference>
<dbReference type="EMBL" id="FQWZ01000001">
    <property type="protein sequence ID" value="SHG50590.1"/>
    <property type="molecule type" value="Genomic_DNA"/>
</dbReference>
<evidence type="ECO:0000256" key="5">
    <source>
        <dbReference type="ARBA" id="ARBA00052794"/>
    </source>
</evidence>
<comment type="subunit">
    <text evidence="1">Homodimer.</text>
</comment>
<sequence>MTQRWRPDASLATLKARAELNRSVRAFFVERGVLEVETPLLSTHATVDRHIDSFQTRDGRWLQTSPEFAMKRLLAAGSGPIYQIARVFRLEEQGRHHNPEFTMLEWYRPGFSMHALMDEVEALMCRLCDLTAGFERLSYCEAFERHAGFDPHAVSAASMRAAAVAADLVSAADFADEPADFWLDLWMSRCVSPALGTAAPAFVYDFPARQAALAQVRPGNPPLAERFELFWRGIELANGFHELADAAEQQRRFQADQQARREAGQVVPPYDVHLIDALAAGIPDTSGVALGLDRVLMLKLGLPDLAQTLAFAADHA</sequence>
<dbReference type="Pfam" id="PF00152">
    <property type="entry name" value="tRNA-synt_2"/>
    <property type="match status" value="1"/>
</dbReference>
<name>A0A1M5KD84_9GAMM</name>
<dbReference type="NCBIfam" id="NF006828">
    <property type="entry name" value="PRK09350.1"/>
    <property type="match status" value="1"/>
</dbReference>
<keyword evidence="8" id="KW-1185">Reference proteome</keyword>
<dbReference type="InterPro" id="IPR006195">
    <property type="entry name" value="aa-tRNA-synth_II"/>
</dbReference>
<keyword evidence="7" id="KW-0030">Aminoacyl-tRNA synthetase</keyword>
<evidence type="ECO:0000313" key="8">
    <source>
        <dbReference type="Proteomes" id="UP000199758"/>
    </source>
</evidence>
<evidence type="ECO:0000259" key="6">
    <source>
        <dbReference type="PROSITE" id="PS50862"/>
    </source>
</evidence>
<dbReference type="InterPro" id="IPR004364">
    <property type="entry name" value="Aa-tRNA-synt_II"/>
</dbReference>
<dbReference type="NCBIfam" id="TIGR00462">
    <property type="entry name" value="genX"/>
    <property type="match status" value="1"/>
</dbReference>
<evidence type="ECO:0000256" key="1">
    <source>
        <dbReference type="ARBA" id="ARBA00011738"/>
    </source>
</evidence>
<dbReference type="AlphaFoldDB" id="A0A1M5KD84"/>
<evidence type="ECO:0000256" key="3">
    <source>
        <dbReference type="ARBA" id="ARBA00022741"/>
    </source>
</evidence>
<keyword evidence="4" id="KW-0067">ATP-binding</keyword>
<organism evidence="7 8">
    <name type="scientific">Hydrocarboniphaga daqingensis</name>
    <dbReference type="NCBI Taxonomy" id="490188"/>
    <lineage>
        <taxon>Bacteria</taxon>
        <taxon>Pseudomonadati</taxon>
        <taxon>Pseudomonadota</taxon>
        <taxon>Gammaproteobacteria</taxon>
        <taxon>Nevskiales</taxon>
        <taxon>Nevskiaceae</taxon>
        <taxon>Hydrocarboniphaga</taxon>
    </lineage>
</organism>
<keyword evidence="2" id="KW-0436">Ligase</keyword>
<evidence type="ECO:0000256" key="2">
    <source>
        <dbReference type="ARBA" id="ARBA00022598"/>
    </source>
</evidence>
<keyword evidence="3" id="KW-0547">Nucleotide-binding</keyword>
<dbReference type="PRINTS" id="PR00982">
    <property type="entry name" value="TRNASYNTHLYS"/>
</dbReference>
<dbReference type="InterPro" id="IPR004525">
    <property type="entry name" value="EpmA"/>
</dbReference>
<dbReference type="Gene3D" id="3.30.930.10">
    <property type="entry name" value="Bira Bifunctional Protein, Domain 2"/>
    <property type="match status" value="1"/>
</dbReference>
<dbReference type="GO" id="GO:0006430">
    <property type="term" value="P:lysyl-tRNA aminoacylation"/>
    <property type="evidence" value="ECO:0007669"/>
    <property type="project" value="InterPro"/>
</dbReference>
<protein>
    <submittedName>
        <fullName evidence="7">Lysyl-tRNA synthetase, class 2</fullName>
    </submittedName>
</protein>
<dbReference type="PROSITE" id="PS50862">
    <property type="entry name" value="AA_TRNA_LIGASE_II"/>
    <property type="match status" value="1"/>
</dbReference>
<dbReference type="OrthoDB" id="9802326at2"/>
<feature type="domain" description="Aminoacyl-transfer RNA synthetases class-II family profile" evidence="6">
    <location>
        <begin position="17"/>
        <end position="316"/>
    </location>
</feature>
<evidence type="ECO:0000313" key="7">
    <source>
        <dbReference type="EMBL" id="SHG50590.1"/>
    </source>
</evidence>
<accession>A0A1M5KD84</accession>
<dbReference type="RefSeq" id="WP_072893387.1">
    <property type="nucleotide sequence ID" value="NZ_FQWZ01000001.1"/>
</dbReference>
<dbReference type="GO" id="GO:0005524">
    <property type="term" value="F:ATP binding"/>
    <property type="evidence" value="ECO:0007669"/>
    <property type="project" value="UniProtKB-KW"/>
</dbReference>
<dbReference type="Proteomes" id="UP000199758">
    <property type="component" value="Unassembled WGS sequence"/>
</dbReference>
<dbReference type="InterPro" id="IPR045864">
    <property type="entry name" value="aa-tRNA-synth_II/BPL/LPL"/>
</dbReference>
<dbReference type="GO" id="GO:0000049">
    <property type="term" value="F:tRNA binding"/>
    <property type="evidence" value="ECO:0007669"/>
    <property type="project" value="TreeGrafter"/>
</dbReference>
<dbReference type="InterPro" id="IPR018149">
    <property type="entry name" value="Lys-tRNA-synth_II_C"/>
</dbReference>
<dbReference type="SUPFAM" id="SSF55681">
    <property type="entry name" value="Class II aaRS and biotin synthetases"/>
    <property type="match status" value="1"/>
</dbReference>
<dbReference type="PANTHER" id="PTHR42918">
    <property type="entry name" value="LYSYL-TRNA SYNTHETASE"/>
    <property type="match status" value="1"/>
</dbReference>
<proteinExistence type="predicted"/>
<dbReference type="STRING" id="490188.SAMN04488068_0487"/>
<evidence type="ECO:0000256" key="4">
    <source>
        <dbReference type="ARBA" id="ARBA00022840"/>
    </source>
</evidence>
<dbReference type="GO" id="GO:0004824">
    <property type="term" value="F:lysine-tRNA ligase activity"/>
    <property type="evidence" value="ECO:0007669"/>
    <property type="project" value="InterPro"/>
</dbReference>
<comment type="catalytic activity">
    <reaction evidence="5">
        <text>D-beta-lysine + L-lysyl-[protein] + ATP = N(6)-((3R)-3,6-diaminohexanoyl)-L-lysyl-[protein] + AMP + diphosphate + H(+)</text>
        <dbReference type="Rhea" id="RHEA:83435"/>
        <dbReference type="Rhea" id="RHEA-COMP:9752"/>
        <dbReference type="Rhea" id="RHEA-COMP:20131"/>
        <dbReference type="ChEBI" id="CHEBI:15378"/>
        <dbReference type="ChEBI" id="CHEBI:29969"/>
        <dbReference type="ChEBI" id="CHEBI:30616"/>
        <dbReference type="ChEBI" id="CHEBI:33019"/>
        <dbReference type="ChEBI" id="CHEBI:84138"/>
        <dbReference type="ChEBI" id="CHEBI:156053"/>
        <dbReference type="ChEBI" id="CHEBI:456215"/>
    </reaction>
    <physiologicalReaction direction="left-to-right" evidence="5">
        <dbReference type="Rhea" id="RHEA:83436"/>
    </physiologicalReaction>
</comment>
<dbReference type="GO" id="GO:0005829">
    <property type="term" value="C:cytosol"/>
    <property type="evidence" value="ECO:0007669"/>
    <property type="project" value="TreeGrafter"/>
</dbReference>